<organism evidence="2 3">
    <name type="scientific">Mitsuokella multacida DSM 20544</name>
    <dbReference type="NCBI Taxonomy" id="500635"/>
    <lineage>
        <taxon>Bacteria</taxon>
        <taxon>Bacillati</taxon>
        <taxon>Bacillota</taxon>
        <taxon>Negativicutes</taxon>
        <taxon>Selenomonadales</taxon>
        <taxon>Selenomonadaceae</taxon>
        <taxon>Mitsuokella</taxon>
    </lineage>
</organism>
<dbReference type="GeneID" id="93480963"/>
<sequence length="357" mass="38947">MILEALLLTTLLLLLGSASYTDCRVSHIWNRHLGYAAVPIFLLDFAYYSPLVGDGLAYWQPFLLNAVCLALTGLLLYALHIWAAGDTKLLLLVALAIPGRLYGGHLPYVGSGILIVAFAFLAAFAYVVLCGLGQRWRASRRLQGLQGENIRTVVKKLDWPRIAASYLLMVTLVQLIMAIGHVLLPTAAAKSPLIDVAASCALILAILSLRSRMTTKQMAGGAVLSSTGLLLGSAAQMLSISYAMSAAILLWTAVLMCLRMLVQDYNYRTIPTEEVREGQILAAGTVCRFARSRVRNLPTGMTEDLSSRLTVEEAASVRRWQQSRYGEDTVVIVRKIPFAIFITVGTIAFLIFEVVGL</sequence>
<accession>C9KKY9</accession>
<dbReference type="AlphaFoldDB" id="C9KKY9"/>
<comment type="caution">
    <text evidence="2">The sequence shown here is derived from an EMBL/GenBank/DDBJ whole genome shotgun (WGS) entry which is preliminary data.</text>
</comment>
<keyword evidence="1" id="KW-0812">Transmembrane</keyword>
<dbReference type="EMBL" id="ABWK02000009">
    <property type="protein sequence ID" value="EEX69789.1"/>
    <property type="molecule type" value="Genomic_DNA"/>
</dbReference>
<feature type="transmembrane region" description="Helical" evidence="1">
    <location>
        <begin position="219"/>
        <end position="236"/>
    </location>
</feature>
<evidence type="ECO:0000313" key="2">
    <source>
        <dbReference type="EMBL" id="EEX69789.1"/>
    </source>
</evidence>
<feature type="transmembrane region" description="Helical" evidence="1">
    <location>
        <begin position="163"/>
        <end position="183"/>
    </location>
</feature>
<feature type="transmembrane region" description="Helical" evidence="1">
    <location>
        <begin position="62"/>
        <end position="85"/>
    </location>
</feature>
<feature type="transmembrane region" description="Helical" evidence="1">
    <location>
        <begin position="105"/>
        <end position="132"/>
    </location>
</feature>
<gene>
    <name evidence="2" type="ORF">MITSMUL_03840</name>
</gene>
<evidence type="ECO:0000313" key="3">
    <source>
        <dbReference type="Proteomes" id="UP000003671"/>
    </source>
</evidence>
<dbReference type="PATRIC" id="fig|500635.8.peg.1204"/>
<feature type="transmembrane region" description="Helical" evidence="1">
    <location>
        <begin position="189"/>
        <end position="207"/>
    </location>
</feature>
<proteinExistence type="predicted"/>
<dbReference type="eggNOG" id="ENOG502ZA0N">
    <property type="taxonomic scope" value="Bacteria"/>
</dbReference>
<dbReference type="STRING" id="500635.MITSMUL_03840"/>
<dbReference type="RefSeq" id="WP_005840154.1">
    <property type="nucleotide sequence ID" value="NZ_GG697141.2"/>
</dbReference>
<keyword evidence="3" id="KW-1185">Reference proteome</keyword>
<name>C9KKY9_9FIRM</name>
<keyword evidence="1" id="KW-0472">Membrane</keyword>
<dbReference type="HOGENOM" id="CLU_787030_0_0_9"/>
<dbReference type="Proteomes" id="UP000003671">
    <property type="component" value="Unassembled WGS sequence"/>
</dbReference>
<reference evidence="2" key="1">
    <citation type="submission" date="2009-09" db="EMBL/GenBank/DDBJ databases">
        <authorList>
            <person name="Weinstock G."/>
            <person name="Sodergren E."/>
            <person name="Clifton S."/>
            <person name="Fulton L."/>
            <person name="Fulton B."/>
            <person name="Courtney L."/>
            <person name="Fronick C."/>
            <person name="Harrison M."/>
            <person name="Strong C."/>
            <person name="Farmer C."/>
            <person name="Delahaunty K."/>
            <person name="Markovic C."/>
            <person name="Hall O."/>
            <person name="Minx P."/>
            <person name="Tomlinson C."/>
            <person name="Mitreva M."/>
            <person name="Nelson J."/>
            <person name="Hou S."/>
            <person name="Wollam A."/>
            <person name="Pepin K.H."/>
            <person name="Johnson M."/>
            <person name="Bhonagiri V."/>
            <person name="Nash W.E."/>
            <person name="Warren W."/>
            <person name="Chinwalla A."/>
            <person name="Mardis E.R."/>
            <person name="Wilson R.K."/>
        </authorList>
    </citation>
    <scope>NUCLEOTIDE SEQUENCE [LARGE SCALE GENOMIC DNA]</scope>
    <source>
        <strain evidence="2">DSM 20544</strain>
    </source>
</reference>
<evidence type="ECO:0008006" key="4">
    <source>
        <dbReference type="Google" id="ProtNLM"/>
    </source>
</evidence>
<feature type="transmembrane region" description="Helical" evidence="1">
    <location>
        <begin position="336"/>
        <end position="355"/>
    </location>
</feature>
<feature type="transmembrane region" description="Helical" evidence="1">
    <location>
        <begin position="33"/>
        <end position="50"/>
    </location>
</feature>
<evidence type="ECO:0000256" key="1">
    <source>
        <dbReference type="SAM" id="Phobius"/>
    </source>
</evidence>
<protein>
    <recommendedName>
        <fullName evidence="4">Prepilin type IV endopeptidase peptidase domain-containing protein</fullName>
    </recommendedName>
</protein>
<keyword evidence="1" id="KW-1133">Transmembrane helix</keyword>
<feature type="transmembrane region" description="Helical" evidence="1">
    <location>
        <begin position="242"/>
        <end position="262"/>
    </location>
</feature>